<sequence>MAASQAHLEALAAAAEALQSPALFQGQGKCVTDLTDSDGSPWWPAVDWLQGQGLTALDPAVAGVLERLADALLQLGSWAIAAADDCASPRRSALESLHDTFTFEAAARMANPLARLAAPLEGTESTQHGWPLQLRYRLCAAAATLSLGALPAAAAAVDKYPPAPEGQDEPDFELIGFRIYMPVCYASEVLDALLTLSRQIDADAGAPRSLGTLLQATSAGDARLLAGLSLVADACRDGFVNPGGCLPHPR</sequence>
<comment type="caution">
    <text evidence="1">The sequence shown here is derived from an EMBL/GenBank/DDBJ whole genome shotgun (WGS) entry which is preliminary data.</text>
</comment>
<dbReference type="AlphaFoldDB" id="A0AAD5H0Q7"/>
<dbReference type="EMBL" id="JADXDR010000174">
    <property type="protein sequence ID" value="KAI7836823.1"/>
    <property type="molecule type" value="Genomic_DNA"/>
</dbReference>
<accession>A0AAD5H0Q7</accession>
<keyword evidence="2" id="KW-1185">Reference proteome</keyword>
<proteinExistence type="predicted"/>
<protein>
    <submittedName>
        <fullName evidence="1">Uncharacterized protein</fullName>
    </submittedName>
</protein>
<name>A0AAD5H0Q7_9CHLO</name>
<evidence type="ECO:0000313" key="1">
    <source>
        <dbReference type="EMBL" id="KAI7836823.1"/>
    </source>
</evidence>
<organism evidence="1 2">
    <name type="scientific">Chlorella ohadii</name>
    <dbReference type="NCBI Taxonomy" id="2649997"/>
    <lineage>
        <taxon>Eukaryota</taxon>
        <taxon>Viridiplantae</taxon>
        <taxon>Chlorophyta</taxon>
        <taxon>core chlorophytes</taxon>
        <taxon>Trebouxiophyceae</taxon>
        <taxon>Chlorellales</taxon>
        <taxon>Chlorellaceae</taxon>
        <taxon>Chlorella clade</taxon>
        <taxon>Chlorella</taxon>
    </lineage>
</organism>
<gene>
    <name evidence="1" type="ORF">COHA_009324</name>
</gene>
<evidence type="ECO:0000313" key="2">
    <source>
        <dbReference type="Proteomes" id="UP001205105"/>
    </source>
</evidence>
<reference evidence="1" key="1">
    <citation type="submission" date="2020-11" db="EMBL/GenBank/DDBJ databases">
        <title>Chlorella ohadii genome sequencing and assembly.</title>
        <authorList>
            <person name="Murik O."/>
            <person name="Treves H."/>
            <person name="Kedem I."/>
            <person name="Shotland Y."/>
            <person name="Kaplan A."/>
        </authorList>
    </citation>
    <scope>NUCLEOTIDE SEQUENCE</scope>
    <source>
        <strain evidence="1">1</strain>
    </source>
</reference>
<dbReference type="Proteomes" id="UP001205105">
    <property type="component" value="Unassembled WGS sequence"/>
</dbReference>